<dbReference type="GO" id="GO:0005524">
    <property type="term" value="F:ATP binding"/>
    <property type="evidence" value="ECO:0007669"/>
    <property type="project" value="InterPro"/>
</dbReference>
<feature type="compositionally biased region" description="Basic and acidic residues" evidence="1">
    <location>
        <begin position="368"/>
        <end position="377"/>
    </location>
</feature>
<dbReference type="Gene3D" id="1.10.510.10">
    <property type="entry name" value="Transferase(Phosphotransferase) domain 1"/>
    <property type="match status" value="1"/>
</dbReference>
<proteinExistence type="predicted"/>
<sequence>MQSLLGKILGCIAEAVKKLGEGGYGKVFKCKVLCGSAEDYVTVKLVAEKSDDVLREIELMEEMSGVSEFCLSSLGSPTIPSFVDAPEGYWIMMPLMNGGELYELMTSCDRHLGCGACEDWFGRRCWTDLNPSYTTAFMLSLFRDAVKGVAAFHAQTGFLHADLKPENVMLNCRGTDDCFAAVIDFGLACDMKDPEECAYAGTPAYVPPEVYLSSPVAALGSPKRDVWALGVILYELTYQSVPPFAMEDGSGDLVTAYDPATDNNFPQPPTALDQLIIQMLALNYTERPTLNSIETMLKDIILEELKAEDERDERKVLAMLDETPTERGASVAKPKCLSQSDAAQVLEANPELKAGKQHHRRSSASGSEEAKREHCTDTPRPFANIRKCGMKRQGKRRVCCVCHVERGGKIVNAHFPMMDECL</sequence>
<dbReference type="PANTHER" id="PTHR44167:SF24">
    <property type="entry name" value="SERINE_THREONINE-PROTEIN KINASE CHK2"/>
    <property type="match status" value="1"/>
</dbReference>
<dbReference type="SUPFAM" id="SSF56112">
    <property type="entry name" value="Protein kinase-like (PK-like)"/>
    <property type="match status" value="1"/>
</dbReference>
<feature type="region of interest" description="Disordered" evidence="1">
    <location>
        <begin position="350"/>
        <end position="378"/>
    </location>
</feature>
<dbReference type="EMBL" id="CAJNDS010000913">
    <property type="protein sequence ID" value="CAE7240623.1"/>
    <property type="molecule type" value="Genomic_DNA"/>
</dbReference>
<organism evidence="3 4">
    <name type="scientific">Symbiodinium natans</name>
    <dbReference type="NCBI Taxonomy" id="878477"/>
    <lineage>
        <taxon>Eukaryota</taxon>
        <taxon>Sar</taxon>
        <taxon>Alveolata</taxon>
        <taxon>Dinophyceae</taxon>
        <taxon>Suessiales</taxon>
        <taxon>Symbiodiniaceae</taxon>
        <taxon>Symbiodinium</taxon>
    </lineage>
</organism>
<keyword evidence="4" id="KW-1185">Reference proteome</keyword>
<dbReference type="InterPro" id="IPR008271">
    <property type="entry name" value="Ser/Thr_kinase_AS"/>
</dbReference>
<dbReference type="PANTHER" id="PTHR44167">
    <property type="entry name" value="OVARIAN-SPECIFIC SERINE/THREONINE-PROTEIN KINASE LOK-RELATED"/>
    <property type="match status" value="1"/>
</dbReference>
<reference evidence="3" key="1">
    <citation type="submission" date="2021-02" db="EMBL/GenBank/DDBJ databases">
        <authorList>
            <person name="Dougan E. K."/>
            <person name="Rhodes N."/>
            <person name="Thang M."/>
            <person name="Chan C."/>
        </authorList>
    </citation>
    <scope>NUCLEOTIDE SEQUENCE</scope>
</reference>
<dbReference type="Pfam" id="PF00069">
    <property type="entry name" value="Pkinase"/>
    <property type="match status" value="1"/>
</dbReference>
<dbReference type="GO" id="GO:0004674">
    <property type="term" value="F:protein serine/threonine kinase activity"/>
    <property type="evidence" value="ECO:0007669"/>
    <property type="project" value="TreeGrafter"/>
</dbReference>
<evidence type="ECO:0000256" key="1">
    <source>
        <dbReference type="SAM" id="MobiDB-lite"/>
    </source>
</evidence>
<dbReference type="Proteomes" id="UP000604046">
    <property type="component" value="Unassembled WGS sequence"/>
</dbReference>
<name>A0A812LGC1_9DINO</name>
<accession>A0A812LGC1</accession>
<dbReference type="OrthoDB" id="5979581at2759"/>
<dbReference type="PROSITE" id="PS50011">
    <property type="entry name" value="PROTEIN_KINASE_DOM"/>
    <property type="match status" value="1"/>
</dbReference>
<evidence type="ECO:0000313" key="3">
    <source>
        <dbReference type="EMBL" id="CAE7240623.1"/>
    </source>
</evidence>
<dbReference type="GO" id="GO:0005634">
    <property type="term" value="C:nucleus"/>
    <property type="evidence" value="ECO:0007669"/>
    <property type="project" value="TreeGrafter"/>
</dbReference>
<gene>
    <name evidence="3" type="primary">CPK26</name>
    <name evidence="3" type="ORF">SNAT2548_LOCUS10806</name>
</gene>
<dbReference type="InterPro" id="IPR000719">
    <property type="entry name" value="Prot_kinase_dom"/>
</dbReference>
<dbReference type="GO" id="GO:0044773">
    <property type="term" value="P:mitotic DNA damage checkpoint signaling"/>
    <property type="evidence" value="ECO:0007669"/>
    <property type="project" value="TreeGrafter"/>
</dbReference>
<dbReference type="PROSITE" id="PS00108">
    <property type="entry name" value="PROTEIN_KINASE_ST"/>
    <property type="match status" value="1"/>
</dbReference>
<feature type="domain" description="Protein kinase" evidence="2">
    <location>
        <begin position="13"/>
        <end position="302"/>
    </location>
</feature>
<dbReference type="InterPro" id="IPR011009">
    <property type="entry name" value="Kinase-like_dom_sf"/>
</dbReference>
<evidence type="ECO:0000259" key="2">
    <source>
        <dbReference type="PROSITE" id="PS50011"/>
    </source>
</evidence>
<dbReference type="AlphaFoldDB" id="A0A812LGC1"/>
<dbReference type="SMART" id="SM00220">
    <property type="entry name" value="S_TKc"/>
    <property type="match status" value="1"/>
</dbReference>
<protein>
    <submittedName>
        <fullName evidence="3">CPK26 protein</fullName>
    </submittedName>
</protein>
<comment type="caution">
    <text evidence="3">The sequence shown here is derived from an EMBL/GenBank/DDBJ whole genome shotgun (WGS) entry which is preliminary data.</text>
</comment>
<evidence type="ECO:0000313" key="4">
    <source>
        <dbReference type="Proteomes" id="UP000604046"/>
    </source>
</evidence>